<evidence type="ECO:0000313" key="1">
    <source>
        <dbReference type="EMBL" id="CAG8492105.1"/>
    </source>
</evidence>
<evidence type="ECO:0000313" key="2">
    <source>
        <dbReference type="Proteomes" id="UP000789739"/>
    </source>
</evidence>
<dbReference type="SUPFAM" id="SSF52047">
    <property type="entry name" value="RNI-like"/>
    <property type="match status" value="1"/>
</dbReference>
<protein>
    <submittedName>
        <fullName evidence="1">5943_t:CDS:1</fullName>
    </submittedName>
</protein>
<keyword evidence="2" id="KW-1185">Reference proteome</keyword>
<comment type="caution">
    <text evidence="1">The sequence shown here is derived from an EMBL/GenBank/DDBJ whole genome shotgun (WGS) entry which is preliminary data.</text>
</comment>
<dbReference type="AlphaFoldDB" id="A0A9N8WPB7"/>
<reference evidence="1" key="1">
    <citation type="submission" date="2021-06" db="EMBL/GenBank/DDBJ databases">
        <authorList>
            <person name="Kallberg Y."/>
            <person name="Tangrot J."/>
            <person name="Rosling A."/>
        </authorList>
    </citation>
    <scope>NUCLEOTIDE SEQUENCE</scope>
    <source>
        <strain evidence="1">BR232B</strain>
    </source>
</reference>
<dbReference type="OrthoDB" id="2367385at2759"/>
<organism evidence="1 2">
    <name type="scientific">Paraglomus brasilianum</name>
    <dbReference type="NCBI Taxonomy" id="144538"/>
    <lineage>
        <taxon>Eukaryota</taxon>
        <taxon>Fungi</taxon>
        <taxon>Fungi incertae sedis</taxon>
        <taxon>Mucoromycota</taxon>
        <taxon>Glomeromycotina</taxon>
        <taxon>Glomeromycetes</taxon>
        <taxon>Paraglomerales</taxon>
        <taxon>Paraglomeraceae</taxon>
        <taxon>Paraglomus</taxon>
    </lineage>
</organism>
<proteinExistence type="predicted"/>
<gene>
    <name evidence="1" type="ORF">PBRASI_LOCUS2162</name>
</gene>
<dbReference type="InterPro" id="IPR032675">
    <property type="entry name" value="LRR_dom_sf"/>
</dbReference>
<sequence>MDFVTRWYSFIIAYRTSDPNAQAMCRYFPALVLQNIFTHVQHTGSQLDLFSCMLVNRHWCRNVISYYWCEVISNPTQVETIISLLTPEDRKLIDIDLPEAKIPPAFPYPSFLKTLDIGDLYQTIGTWLVQHYQTDYYHETDICNYRRQIAFAILLVYLRYSPTIQKLVIEEDVDDEHRILLEDMRIQSGADVLLLCQHPIRPLFKNVEILRISSKSYTFDLLNSLADTCHNVVNLHLSFLSTDFIPQSDMLALRRLIASQKKLQKFSFEPPLHMVPHYFKIVYKALYNHASSLNHLTFIFIDSDHCDAFEGISKLVNLETIELVMCDLFQKVVEPLVSANLPKLITVNMIDCVSCFELENWRKRIVEKNGV</sequence>
<dbReference type="Proteomes" id="UP000789739">
    <property type="component" value="Unassembled WGS sequence"/>
</dbReference>
<accession>A0A9N8WPB7</accession>
<dbReference type="EMBL" id="CAJVPI010000161">
    <property type="protein sequence ID" value="CAG8492105.1"/>
    <property type="molecule type" value="Genomic_DNA"/>
</dbReference>
<dbReference type="Gene3D" id="3.80.10.10">
    <property type="entry name" value="Ribonuclease Inhibitor"/>
    <property type="match status" value="1"/>
</dbReference>
<name>A0A9N8WPB7_9GLOM</name>